<dbReference type="GO" id="GO:0016740">
    <property type="term" value="F:transferase activity"/>
    <property type="evidence" value="ECO:0007669"/>
    <property type="project" value="UniProtKB-KW"/>
</dbReference>
<dbReference type="InterPro" id="IPR050179">
    <property type="entry name" value="Trans_hexapeptide_repeat"/>
</dbReference>
<dbReference type="RefSeq" id="WP_116442112.1">
    <property type="nucleotide sequence ID" value="NZ_BHEO01000008.1"/>
</dbReference>
<dbReference type="SUPFAM" id="SSF51161">
    <property type="entry name" value="Trimeric LpxA-like enzymes"/>
    <property type="match status" value="1"/>
</dbReference>
<feature type="domain" description="PglD N-terminal" evidence="1">
    <location>
        <begin position="2"/>
        <end position="91"/>
    </location>
</feature>
<accession>A0A4R3JRM7</accession>
<dbReference type="EMBL" id="BHEO01000008">
    <property type="protein sequence ID" value="GBU05948.1"/>
    <property type="molecule type" value="Genomic_DNA"/>
</dbReference>
<evidence type="ECO:0000313" key="3">
    <source>
        <dbReference type="EMBL" id="TCS69639.1"/>
    </source>
</evidence>
<keyword evidence="3" id="KW-0808">Transferase</keyword>
<dbReference type="Proteomes" id="UP000702954">
    <property type="component" value="Unassembled WGS sequence"/>
</dbReference>
<comment type="caution">
    <text evidence="3">The sequence shown here is derived from an EMBL/GenBank/DDBJ whole genome shotgun (WGS) entry which is preliminary data.</text>
</comment>
<evidence type="ECO:0000313" key="5">
    <source>
        <dbReference type="Proteomes" id="UP000702954"/>
    </source>
</evidence>
<proteinExistence type="predicted"/>
<protein>
    <submittedName>
        <fullName evidence="3">UDP-N-acetylbacillosamine N-acetyltransferase/acetyltransferase EpsM</fullName>
    </submittedName>
</protein>
<name>A0A4R3JRM7_9FIRM</name>
<dbReference type="InterPro" id="IPR011004">
    <property type="entry name" value="Trimer_LpxA-like_sf"/>
</dbReference>
<evidence type="ECO:0000313" key="4">
    <source>
        <dbReference type="Proteomes" id="UP000294613"/>
    </source>
</evidence>
<dbReference type="InterPro" id="IPR041561">
    <property type="entry name" value="PglD_N"/>
</dbReference>
<keyword evidence="5" id="KW-1185">Reference proteome</keyword>
<reference evidence="3 4" key="2">
    <citation type="submission" date="2019-03" db="EMBL/GenBank/DDBJ databases">
        <title>Genomic Encyclopedia of Type Strains, Phase IV (KMG-IV): sequencing the most valuable type-strain genomes for metagenomic binning, comparative biology and taxonomic classification.</title>
        <authorList>
            <person name="Goeker M."/>
        </authorList>
    </citation>
    <scope>NUCLEOTIDE SEQUENCE [LARGE SCALE GENOMIC DNA]</scope>
    <source>
        <strain evidence="3 4">DSM 103426</strain>
    </source>
</reference>
<dbReference type="PANTHER" id="PTHR43300:SF7">
    <property type="entry name" value="UDP-N-ACETYLBACILLOSAMINE N-ACETYLTRANSFERASE"/>
    <property type="match status" value="1"/>
</dbReference>
<dbReference type="PANTHER" id="PTHR43300">
    <property type="entry name" value="ACETYLTRANSFERASE"/>
    <property type="match status" value="1"/>
</dbReference>
<dbReference type="Proteomes" id="UP000294613">
    <property type="component" value="Unassembled WGS sequence"/>
</dbReference>
<evidence type="ECO:0000313" key="2">
    <source>
        <dbReference type="EMBL" id="GBU05948.1"/>
    </source>
</evidence>
<dbReference type="Gene3D" id="2.160.10.10">
    <property type="entry name" value="Hexapeptide repeat proteins"/>
    <property type="match status" value="1"/>
</dbReference>
<organism evidence="3 4">
    <name type="scientific">Faecalimonas umbilicata</name>
    <dbReference type="NCBI Taxonomy" id="1912855"/>
    <lineage>
        <taxon>Bacteria</taxon>
        <taxon>Bacillati</taxon>
        <taxon>Bacillota</taxon>
        <taxon>Clostridia</taxon>
        <taxon>Lachnospirales</taxon>
        <taxon>Lachnospiraceae</taxon>
        <taxon>Faecalimonas</taxon>
    </lineage>
</organism>
<evidence type="ECO:0000259" key="1">
    <source>
        <dbReference type="Pfam" id="PF17836"/>
    </source>
</evidence>
<reference evidence="2 5" key="1">
    <citation type="journal article" date="2018" name="Int. J. Syst. Evol. Microbiol.">
        <title>Draft Genome Sequence of Faecalimonas umbilicata JCM 30896T, an Acetate-Producing Bacterium Isolated from Human Feces.</title>
        <authorList>
            <person name="Sakamoto M."/>
            <person name="Ikeyama N."/>
            <person name="Yuki M."/>
            <person name="Ohkuma M."/>
        </authorList>
    </citation>
    <scope>NUCLEOTIDE SEQUENCE [LARGE SCALE GENOMIC DNA]</scope>
    <source>
        <strain evidence="2 5">EGH7</strain>
    </source>
</reference>
<dbReference type="AlphaFoldDB" id="A0A4R3JRM7"/>
<sequence>MRLIIIGAGGHGQAVCEVAGALQKYNTRDENKNIIFLDDRYRDVANREQKYGTVVYKIVGMCDEYWKYINQDTEFYPAFGDNKIRLEWEERIAQAGGKLATIIHPTAYIAKSVVIKSGTVIFPKAMINTGCMVGSACIINMGAIVDHGCVLDDACHINSGAIVMAENYVPKYTKVDGGEVIEIRKWKG</sequence>
<dbReference type="Pfam" id="PF17836">
    <property type="entry name" value="PglD_N"/>
    <property type="match status" value="1"/>
</dbReference>
<dbReference type="EMBL" id="SLZV01000003">
    <property type="protein sequence ID" value="TCS69639.1"/>
    <property type="molecule type" value="Genomic_DNA"/>
</dbReference>
<gene>
    <name evidence="3" type="ORF">EDD74_10389</name>
    <name evidence="2" type="ORF">FAEUMB_24890</name>
</gene>
<dbReference type="Gene3D" id="3.40.50.20">
    <property type="match status" value="1"/>
</dbReference>